<keyword evidence="3" id="KW-1185">Reference proteome</keyword>
<comment type="caution">
    <text evidence="2">The sequence shown here is derived from an EMBL/GenBank/DDBJ whole genome shotgun (WGS) entry which is preliminary data.</text>
</comment>
<dbReference type="PIRSF" id="PIRSF004857">
    <property type="entry name" value="Kin_aa_kin"/>
    <property type="match status" value="1"/>
</dbReference>
<keyword evidence="2" id="KW-0418">Kinase</keyword>
<dbReference type="NCBIfam" id="NF040622">
    <property type="entry name" value="MfnE"/>
    <property type="match status" value="1"/>
</dbReference>
<organism evidence="2 3">
    <name type="scientific">Methanofervidicoccus abyssi</name>
    <dbReference type="NCBI Taxonomy" id="2082189"/>
    <lineage>
        <taxon>Archaea</taxon>
        <taxon>Methanobacteriati</taxon>
        <taxon>Methanobacteriota</taxon>
        <taxon>Methanomada group</taxon>
        <taxon>Methanococci</taxon>
        <taxon>Methanococcales</taxon>
        <taxon>Methanofervidicoccus</taxon>
    </lineage>
</organism>
<accession>A0A401HNZ5</accession>
<dbReference type="InterPro" id="IPR001048">
    <property type="entry name" value="Asp/Glu/Uridylate_kinase"/>
</dbReference>
<dbReference type="CDD" id="cd04240">
    <property type="entry name" value="AAK_UC"/>
    <property type="match status" value="1"/>
</dbReference>
<dbReference type="EMBL" id="BFAX01000001">
    <property type="protein sequence ID" value="GBF35987.1"/>
    <property type="molecule type" value="Genomic_DNA"/>
</dbReference>
<reference evidence="2 3" key="1">
    <citation type="journal article" date="2019" name="Int. J. Syst. Evol. Microbiol.">
        <title>Methanofervidicoccus abyssi gen. nov., sp. nov., a hydrogenotrophic methanogen, isolated from a hydrothermal vent chimney in the Mid-Cayman Spreading Center, the Caribbean Sea.</title>
        <authorList>
            <person name="Sakai S."/>
            <person name="Takaki Y."/>
            <person name="Miyazaki M."/>
            <person name="Ogawara M."/>
            <person name="Yanagawa K."/>
            <person name="Miyazaki J."/>
            <person name="Takai K."/>
        </authorList>
    </citation>
    <scope>NUCLEOTIDE SEQUENCE [LARGE SCALE GENOMIC DNA]</scope>
    <source>
        <strain evidence="2 3">HHB</strain>
    </source>
</reference>
<name>A0A401HNZ5_9EURY</name>
<dbReference type="SUPFAM" id="SSF53633">
    <property type="entry name" value="Carbamate kinase-like"/>
    <property type="match status" value="1"/>
</dbReference>
<dbReference type="InterPro" id="IPR036393">
    <property type="entry name" value="AceGlu_kinase-like_sf"/>
</dbReference>
<dbReference type="GO" id="GO:0016301">
    <property type="term" value="F:kinase activity"/>
    <property type="evidence" value="ECO:0007669"/>
    <property type="project" value="UniProtKB-KW"/>
</dbReference>
<feature type="domain" description="Aspartate/glutamate/uridylate kinase" evidence="1">
    <location>
        <begin position="7"/>
        <end position="170"/>
    </location>
</feature>
<evidence type="ECO:0000313" key="2">
    <source>
        <dbReference type="EMBL" id="GBF35987.1"/>
    </source>
</evidence>
<dbReference type="InterPro" id="IPR053666">
    <property type="entry name" value="Furan-3-ylmethyl_P_kinase"/>
</dbReference>
<evidence type="ECO:0000313" key="3">
    <source>
        <dbReference type="Proteomes" id="UP000290527"/>
    </source>
</evidence>
<proteinExistence type="predicted"/>
<keyword evidence="2" id="KW-0808">Transferase</keyword>
<dbReference type="OrthoDB" id="50461at2157"/>
<dbReference type="Proteomes" id="UP000290527">
    <property type="component" value="Unassembled WGS sequence"/>
</dbReference>
<dbReference type="Pfam" id="PF00696">
    <property type="entry name" value="AA_kinase"/>
    <property type="match status" value="1"/>
</dbReference>
<sequence length="217" mass="24424">MKIDNLYLVKIGGSLAYDIKPLLNILKSFSSEENKIVVVPGGGMFADLVRDFDRDVKLSNKASHRMALMAMDMMGVYFSDVSHIKTVDNLYDTKVTLQDKDIVILLPSKIVLSTDELPHSWEVTSDSIALYIAKLLRLKKVIIVTDVDGIYDRYPGGKLLNIISAKSIRGFTSVDSYLPKLLIRYKMECIVVNGKYPERVVNVLKGEKDIYTKITVD</sequence>
<evidence type="ECO:0000259" key="1">
    <source>
        <dbReference type="Pfam" id="PF00696"/>
    </source>
</evidence>
<dbReference type="AlphaFoldDB" id="A0A401HNZ5"/>
<protein>
    <submittedName>
        <fullName evidence="2">5-(Aminomethyl)-3-furanmethanol phosphate kinase</fullName>
        <ecNumber evidence="2">2.7.4.31</ecNumber>
    </submittedName>
</protein>
<dbReference type="Gene3D" id="3.40.1160.10">
    <property type="entry name" value="Acetylglutamate kinase-like"/>
    <property type="match status" value="1"/>
</dbReference>
<dbReference type="RefSeq" id="WP_192893786.1">
    <property type="nucleotide sequence ID" value="NZ_BFAX01000001.1"/>
</dbReference>
<dbReference type="InterPro" id="IPR011375">
    <property type="entry name" value="MfnE"/>
</dbReference>
<gene>
    <name evidence="2" type="ORF">MHHB_P0212</name>
</gene>
<dbReference type="EC" id="2.7.4.31" evidence="2"/>